<dbReference type="AlphaFoldDB" id="A0A8R1IAJ3"/>
<evidence type="ECO:0000313" key="1">
    <source>
        <dbReference type="EnsemblMetazoa" id="CJA18758.1"/>
    </source>
</evidence>
<name>A0A8R1IAJ3_CAEJA</name>
<dbReference type="EnsemblMetazoa" id="CJA18758.1">
    <property type="protein sequence ID" value="CJA18758.1"/>
    <property type="gene ID" value="WBGene00137962"/>
</dbReference>
<reference evidence="2" key="1">
    <citation type="submission" date="2010-08" db="EMBL/GenBank/DDBJ databases">
        <authorList>
            <consortium name="Caenorhabditis japonica Sequencing Consortium"/>
            <person name="Wilson R.K."/>
        </authorList>
    </citation>
    <scope>NUCLEOTIDE SEQUENCE [LARGE SCALE GENOMIC DNA]</scope>
    <source>
        <strain evidence="2">DF5081</strain>
    </source>
</reference>
<reference evidence="1" key="2">
    <citation type="submission" date="2022-06" db="UniProtKB">
        <authorList>
            <consortium name="EnsemblMetazoa"/>
        </authorList>
    </citation>
    <scope>IDENTIFICATION</scope>
    <source>
        <strain evidence="1">DF5081</strain>
    </source>
</reference>
<proteinExistence type="predicted"/>
<protein>
    <submittedName>
        <fullName evidence="1">Uncharacterized protein</fullName>
    </submittedName>
</protein>
<accession>A0A8R1IAJ3</accession>
<sequence>MQDIPKRVYEVWQTPLTIKDCGDLMKKIRLECSQCDRSFDSEKGFARHIEKCLVGANHDVNFQVHMHANRLLILQHRVAMFCGTSDQETVLECGLCREEFEDEEQVRTHLRHCTNYQKEFQKFMVSCNPIFSTMLHSYEQLCHLFQNFLMDEHIIKIRETGTPPLAEGELPQLEPTDPSLCFDDLSEHFIEKYQEYIFVVTNFIDDAFNRYLMKREREEKDRKLKEIRQNLLEKIGTSEEDEYLLDSDDEDDIIDSEHSDDGEGSECAMSVVEYFSDEQDEYMYMEEEEEDDEEPEQGNYEACALHEENEHYDHFFEFSEEVKKESIKDLENPEEYYQDSLEHHTKHGFFVEDESDYEDEIIDVVM</sequence>
<keyword evidence="2" id="KW-1185">Reference proteome</keyword>
<evidence type="ECO:0000313" key="2">
    <source>
        <dbReference type="Proteomes" id="UP000005237"/>
    </source>
</evidence>
<organism evidence="1 2">
    <name type="scientific">Caenorhabditis japonica</name>
    <dbReference type="NCBI Taxonomy" id="281687"/>
    <lineage>
        <taxon>Eukaryota</taxon>
        <taxon>Metazoa</taxon>
        <taxon>Ecdysozoa</taxon>
        <taxon>Nematoda</taxon>
        <taxon>Chromadorea</taxon>
        <taxon>Rhabditida</taxon>
        <taxon>Rhabditina</taxon>
        <taxon>Rhabditomorpha</taxon>
        <taxon>Rhabditoidea</taxon>
        <taxon>Rhabditidae</taxon>
        <taxon>Peloderinae</taxon>
        <taxon>Caenorhabditis</taxon>
    </lineage>
</organism>
<dbReference type="Proteomes" id="UP000005237">
    <property type="component" value="Unassembled WGS sequence"/>
</dbReference>